<dbReference type="InterPro" id="IPR027417">
    <property type="entry name" value="P-loop_NTPase"/>
</dbReference>
<keyword evidence="3" id="KW-1185">Reference proteome</keyword>
<accession>A0AAD9Y3Y5</accession>
<dbReference type="Proteomes" id="UP001281614">
    <property type="component" value="Unassembled WGS sequence"/>
</dbReference>
<evidence type="ECO:0000256" key="1">
    <source>
        <dbReference type="SAM" id="Coils"/>
    </source>
</evidence>
<name>A0AAD9Y3Y5_COLKA</name>
<organism evidence="2 3">
    <name type="scientific">Colletotrichum kahawae</name>
    <name type="common">Coffee berry disease fungus</name>
    <dbReference type="NCBI Taxonomy" id="34407"/>
    <lineage>
        <taxon>Eukaryota</taxon>
        <taxon>Fungi</taxon>
        <taxon>Dikarya</taxon>
        <taxon>Ascomycota</taxon>
        <taxon>Pezizomycotina</taxon>
        <taxon>Sordariomycetes</taxon>
        <taxon>Hypocreomycetidae</taxon>
        <taxon>Glomerellales</taxon>
        <taxon>Glomerellaceae</taxon>
        <taxon>Colletotrichum</taxon>
        <taxon>Colletotrichum gloeosporioides species complex</taxon>
    </lineage>
</organism>
<sequence length="175" mass="20017">MFRKLCGNKSMRNVIMVTTGWDNLGNEQAGKDRESQLKESTEWWGYLIARGAQTRKFNNTRESAIDIVSGIVDFPLTTLQVQEEMAVQSFQIGSTAVGQVLKEQLSGVRVNYEQQIKEIRLEKNEALQDKDDTLVRMLEKDEARLLDRLKEIEKQEAELQANGQTDHSKIDSAQR</sequence>
<reference evidence="2" key="1">
    <citation type="submission" date="2023-02" db="EMBL/GenBank/DDBJ databases">
        <title>Colletotrichum kahawae CIFC_Que2 genome sequencing and assembly.</title>
        <authorList>
            <person name="Baroncelli R."/>
        </authorList>
    </citation>
    <scope>NUCLEOTIDE SEQUENCE</scope>
    <source>
        <strain evidence="2">CIFC_Que2</strain>
    </source>
</reference>
<dbReference type="AlphaFoldDB" id="A0AAD9Y3Y5"/>
<evidence type="ECO:0000313" key="3">
    <source>
        <dbReference type="Proteomes" id="UP001281614"/>
    </source>
</evidence>
<gene>
    <name evidence="2" type="ORF">CKAH01_08348</name>
</gene>
<dbReference type="EMBL" id="VYYT01000499">
    <property type="protein sequence ID" value="KAK2733553.1"/>
    <property type="molecule type" value="Genomic_DNA"/>
</dbReference>
<protein>
    <submittedName>
        <fullName evidence="2">Uncharacterized protein</fullName>
    </submittedName>
</protein>
<dbReference type="Gene3D" id="3.40.50.300">
    <property type="entry name" value="P-loop containing nucleotide triphosphate hydrolases"/>
    <property type="match status" value="1"/>
</dbReference>
<evidence type="ECO:0000313" key="2">
    <source>
        <dbReference type="EMBL" id="KAK2733553.1"/>
    </source>
</evidence>
<comment type="caution">
    <text evidence="2">The sequence shown here is derived from an EMBL/GenBank/DDBJ whole genome shotgun (WGS) entry which is preliminary data.</text>
</comment>
<feature type="coiled-coil region" evidence="1">
    <location>
        <begin position="102"/>
        <end position="162"/>
    </location>
</feature>
<keyword evidence="1" id="KW-0175">Coiled coil</keyword>
<proteinExistence type="predicted"/>